<name>W9XXS1_9EURO</name>
<dbReference type="InterPro" id="IPR036291">
    <property type="entry name" value="NAD(P)-bd_dom_sf"/>
</dbReference>
<organism evidence="4 5">
    <name type="scientific">Capronia epimyces CBS 606.96</name>
    <dbReference type="NCBI Taxonomy" id="1182542"/>
    <lineage>
        <taxon>Eukaryota</taxon>
        <taxon>Fungi</taxon>
        <taxon>Dikarya</taxon>
        <taxon>Ascomycota</taxon>
        <taxon>Pezizomycotina</taxon>
        <taxon>Eurotiomycetes</taxon>
        <taxon>Chaetothyriomycetidae</taxon>
        <taxon>Chaetothyriales</taxon>
        <taxon>Herpotrichiellaceae</taxon>
        <taxon>Capronia</taxon>
    </lineage>
</organism>
<protein>
    <recommendedName>
        <fullName evidence="6">Oxidoreductase</fullName>
    </recommendedName>
</protein>
<evidence type="ECO:0000256" key="1">
    <source>
        <dbReference type="ARBA" id="ARBA00006484"/>
    </source>
</evidence>
<evidence type="ECO:0000313" key="5">
    <source>
        <dbReference type="Proteomes" id="UP000019478"/>
    </source>
</evidence>
<evidence type="ECO:0000256" key="2">
    <source>
        <dbReference type="ARBA" id="ARBA00022857"/>
    </source>
</evidence>
<dbReference type="Gene3D" id="3.40.50.720">
    <property type="entry name" value="NAD(P)-binding Rossmann-like Domain"/>
    <property type="match status" value="1"/>
</dbReference>
<evidence type="ECO:0008006" key="6">
    <source>
        <dbReference type="Google" id="ProtNLM"/>
    </source>
</evidence>
<dbReference type="AlphaFoldDB" id="W9XXS1"/>
<dbReference type="PANTHER" id="PTHR43669">
    <property type="entry name" value="5-KETO-D-GLUCONATE 5-REDUCTASE"/>
    <property type="match status" value="1"/>
</dbReference>
<dbReference type="PROSITE" id="PS00061">
    <property type="entry name" value="ADH_SHORT"/>
    <property type="match status" value="1"/>
</dbReference>
<accession>W9XXS1</accession>
<keyword evidence="2" id="KW-0521">NADP</keyword>
<sequence>MAFPYKQVLMIGATAGIGAALADRLILEGVKVIAVGRRQERLDAFVQKHGKEKASAVRYDISDREGMDTFVSTVTKAYSELDCVFLNAGVQSTINLARPEKIDLAAFHSEVSTNFSSFVDLSIKFLPFLMAKESQTSLIYTSSNLAYVPASGLPAYSASKAALNAFILCLRDQLRNSSVKVIELSPPVVQTELHDYMGQEKGRQMGMPVGEFTDIAYQELVSGSDQIIIGTIAGPAEDFQDVVNKRRKAFETLAQFMRGRK</sequence>
<evidence type="ECO:0000256" key="3">
    <source>
        <dbReference type="ARBA" id="ARBA00023002"/>
    </source>
</evidence>
<dbReference type="GeneID" id="19169813"/>
<dbReference type="Proteomes" id="UP000019478">
    <property type="component" value="Unassembled WGS sequence"/>
</dbReference>
<dbReference type="eggNOG" id="KOG1204">
    <property type="taxonomic scope" value="Eukaryota"/>
</dbReference>
<dbReference type="GO" id="GO:0016491">
    <property type="term" value="F:oxidoreductase activity"/>
    <property type="evidence" value="ECO:0007669"/>
    <property type="project" value="UniProtKB-KW"/>
</dbReference>
<reference evidence="4 5" key="1">
    <citation type="submission" date="2013-03" db="EMBL/GenBank/DDBJ databases">
        <title>The Genome Sequence of Capronia epimyces CBS 606.96.</title>
        <authorList>
            <consortium name="The Broad Institute Genomics Platform"/>
            <person name="Cuomo C."/>
            <person name="de Hoog S."/>
            <person name="Gorbushina A."/>
            <person name="Walker B."/>
            <person name="Young S.K."/>
            <person name="Zeng Q."/>
            <person name="Gargeya S."/>
            <person name="Fitzgerald M."/>
            <person name="Haas B."/>
            <person name="Abouelleil A."/>
            <person name="Allen A.W."/>
            <person name="Alvarado L."/>
            <person name="Arachchi H.M."/>
            <person name="Berlin A.M."/>
            <person name="Chapman S.B."/>
            <person name="Gainer-Dewar J."/>
            <person name="Goldberg J."/>
            <person name="Griggs A."/>
            <person name="Gujja S."/>
            <person name="Hansen M."/>
            <person name="Howarth C."/>
            <person name="Imamovic A."/>
            <person name="Ireland A."/>
            <person name="Larimer J."/>
            <person name="McCowan C."/>
            <person name="Murphy C."/>
            <person name="Pearson M."/>
            <person name="Poon T.W."/>
            <person name="Priest M."/>
            <person name="Roberts A."/>
            <person name="Saif S."/>
            <person name="Shea T."/>
            <person name="Sisk P."/>
            <person name="Sykes S."/>
            <person name="Wortman J."/>
            <person name="Nusbaum C."/>
            <person name="Birren B."/>
        </authorList>
    </citation>
    <scope>NUCLEOTIDE SEQUENCE [LARGE SCALE GENOMIC DNA]</scope>
    <source>
        <strain evidence="4 5">CBS 606.96</strain>
    </source>
</reference>
<dbReference type="RefSeq" id="XP_007734013.1">
    <property type="nucleotide sequence ID" value="XM_007735823.1"/>
</dbReference>
<gene>
    <name evidence="4" type="ORF">A1O3_05703</name>
</gene>
<comment type="similarity">
    <text evidence="1">Belongs to the short-chain dehydrogenases/reductases (SDR) family.</text>
</comment>
<dbReference type="SUPFAM" id="SSF51735">
    <property type="entry name" value="NAD(P)-binding Rossmann-fold domains"/>
    <property type="match status" value="1"/>
</dbReference>
<dbReference type="HOGENOM" id="CLU_010194_2_6_1"/>
<comment type="caution">
    <text evidence="4">The sequence shown here is derived from an EMBL/GenBank/DDBJ whole genome shotgun (WGS) entry which is preliminary data.</text>
</comment>
<dbReference type="EMBL" id="AMGY01000004">
    <property type="protein sequence ID" value="EXJ85028.1"/>
    <property type="molecule type" value="Genomic_DNA"/>
</dbReference>
<dbReference type="PRINTS" id="PR00081">
    <property type="entry name" value="GDHRDH"/>
</dbReference>
<dbReference type="OrthoDB" id="37659at2759"/>
<dbReference type="InterPro" id="IPR020904">
    <property type="entry name" value="Sc_DH/Rdtase_CS"/>
</dbReference>
<dbReference type="InterPro" id="IPR002347">
    <property type="entry name" value="SDR_fam"/>
</dbReference>
<dbReference type="Pfam" id="PF00106">
    <property type="entry name" value="adh_short"/>
    <property type="match status" value="1"/>
</dbReference>
<evidence type="ECO:0000313" key="4">
    <source>
        <dbReference type="EMBL" id="EXJ85028.1"/>
    </source>
</evidence>
<keyword evidence="5" id="KW-1185">Reference proteome</keyword>
<keyword evidence="3" id="KW-0560">Oxidoreductase</keyword>
<proteinExistence type="inferred from homology"/>
<dbReference type="STRING" id="1182542.W9XXS1"/>
<dbReference type="PANTHER" id="PTHR43669:SF15">
    <property type="entry name" value="OXIDOREDUCTASE, SHORT-CHAIN DEHYDROGENASE_REDUCTASE FAMILY (AFU_ORTHOLOGUE AFUA_1G01330)"/>
    <property type="match status" value="1"/>
</dbReference>